<sequence length="351" mass="39282">MGRLFALLASPNATIGSYISHLTIQTRQISVFLDQSFALVPDDAGARWMRPALDICACLRYIQPRTAYTLRALTVRDIGSLSLTDFGELVPLLHTFAALTRLELSHCLFPTLSTLFAVVCARPTLQRLALTNILVQDEDPAAPEPWLPAPHMRLPRRLAHFTVQTSHQSDILLWIMAQHEMPALSSVSLGGIGQTPWDRGVTNRFLGALGPHLRTLKLYLSSWKEVTLAHNTNLQSLSISRYSLVGEKDPDGGVTFDTFPGLLNMLEQLAAPQIAHVSLRFINNPEDLDCVPWGHIGRLFRDPKFEALKTLRIRCVGRRDVMERLVRISFPTLARRGILRFQCDMDSDTGL</sequence>
<dbReference type="InterPro" id="IPR032675">
    <property type="entry name" value="LRR_dom_sf"/>
</dbReference>
<proteinExistence type="predicted"/>
<evidence type="ECO:0000313" key="1">
    <source>
        <dbReference type="EMBL" id="KJA18736.1"/>
    </source>
</evidence>
<evidence type="ECO:0000313" key="2">
    <source>
        <dbReference type="Proteomes" id="UP000054270"/>
    </source>
</evidence>
<dbReference type="EMBL" id="KN817585">
    <property type="protein sequence ID" value="KJA18736.1"/>
    <property type="molecule type" value="Genomic_DNA"/>
</dbReference>
<accession>A0A0D2NPQ4</accession>
<organism evidence="1 2">
    <name type="scientific">Hypholoma sublateritium (strain FD-334 SS-4)</name>
    <dbReference type="NCBI Taxonomy" id="945553"/>
    <lineage>
        <taxon>Eukaryota</taxon>
        <taxon>Fungi</taxon>
        <taxon>Dikarya</taxon>
        <taxon>Basidiomycota</taxon>
        <taxon>Agaricomycotina</taxon>
        <taxon>Agaricomycetes</taxon>
        <taxon>Agaricomycetidae</taxon>
        <taxon>Agaricales</taxon>
        <taxon>Agaricineae</taxon>
        <taxon>Strophariaceae</taxon>
        <taxon>Hypholoma</taxon>
    </lineage>
</organism>
<reference evidence="2" key="1">
    <citation type="submission" date="2014-04" db="EMBL/GenBank/DDBJ databases">
        <title>Evolutionary Origins and Diversification of the Mycorrhizal Mutualists.</title>
        <authorList>
            <consortium name="DOE Joint Genome Institute"/>
            <consortium name="Mycorrhizal Genomics Consortium"/>
            <person name="Kohler A."/>
            <person name="Kuo A."/>
            <person name="Nagy L.G."/>
            <person name="Floudas D."/>
            <person name="Copeland A."/>
            <person name="Barry K.W."/>
            <person name="Cichocki N."/>
            <person name="Veneault-Fourrey C."/>
            <person name="LaButti K."/>
            <person name="Lindquist E.A."/>
            <person name="Lipzen A."/>
            <person name="Lundell T."/>
            <person name="Morin E."/>
            <person name="Murat C."/>
            <person name="Riley R."/>
            <person name="Ohm R."/>
            <person name="Sun H."/>
            <person name="Tunlid A."/>
            <person name="Henrissat B."/>
            <person name="Grigoriev I.V."/>
            <person name="Hibbett D.S."/>
            <person name="Martin F."/>
        </authorList>
    </citation>
    <scope>NUCLEOTIDE SEQUENCE [LARGE SCALE GENOMIC DNA]</scope>
    <source>
        <strain evidence="2">FD-334 SS-4</strain>
    </source>
</reference>
<dbReference type="OrthoDB" id="2788229at2759"/>
<dbReference type="OMA" id="WIMAQHE"/>
<dbReference type="STRING" id="945553.A0A0D2NPQ4"/>
<evidence type="ECO:0008006" key="3">
    <source>
        <dbReference type="Google" id="ProtNLM"/>
    </source>
</evidence>
<dbReference type="Proteomes" id="UP000054270">
    <property type="component" value="Unassembled WGS sequence"/>
</dbReference>
<dbReference type="AlphaFoldDB" id="A0A0D2NPQ4"/>
<dbReference type="Gene3D" id="3.80.10.10">
    <property type="entry name" value="Ribonuclease Inhibitor"/>
    <property type="match status" value="1"/>
</dbReference>
<gene>
    <name evidence="1" type="ORF">HYPSUDRAFT_44894</name>
</gene>
<keyword evidence="2" id="KW-1185">Reference proteome</keyword>
<name>A0A0D2NPQ4_HYPSF</name>
<dbReference type="SUPFAM" id="SSF52047">
    <property type="entry name" value="RNI-like"/>
    <property type="match status" value="1"/>
</dbReference>
<protein>
    <recommendedName>
        <fullName evidence="3">F-box domain-containing protein</fullName>
    </recommendedName>
</protein>